<dbReference type="PROSITE" id="PS50987">
    <property type="entry name" value="HTH_ARSR_2"/>
    <property type="match status" value="1"/>
</dbReference>
<feature type="domain" description="HTH arsR-type" evidence="4">
    <location>
        <begin position="13"/>
        <end position="107"/>
    </location>
</feature>
<dbReference type="InterPro" id="IPR001845">
    <property type="entry name" value="HTH_ArsR_DNA-bd_dom"/>
</dbReference>
<dbReference type="RefSeq" id="WP_290707072.1">
    <property type="nucleotide sequence ID" value="NZ_BAAAVS010000021.1"/>
</dbReference>
<comment type="caution">
    <text evidence="5">The sequence shown here is derived from an EMBL/GenBank/DDBJ whole genome shotgun (WGS) entry which is preliminary data.</text>
</comment>
<dbReference type="InterPro" id="IPR011991">
    <property type="entry name" value="ArsR-like_HTH"/>
</dbReference>
<keyword evidence="1" id="KW-0805">Transcription regulation</keyword>
<dbReference type="SMART" id="SM00418">
    <property type="entry name" value="HTH_ARSR"/>
    <property type="match status" value="1"/>
</dbReference>
<sequence length="128" mass="13792">MTSLPQPRADVRTDPAALDAASDLLRALAAPTRIAIVMLLADAPRCVHQLVNDLGLNQPQVSQHLRVLRDLGLVDGRRRGREVEYALVDDHVAHIAIDAIVHACERIDGPAAPATPTGQHRPIRPTAS</sequence>
<dbReference type="InterPro" id="IPR036388">
    <property type="entry name" value="WH-like_DNA-bd_sf"/>
</dbReference>
<reference evidence="6" key="1">
    <citation type="journal article" date="2019" name="Int. J. Syst. Evol. Microbiol.">
        <title>The Global Catalogue of Microorganisms (GCM) 10K type strain sequencing project: providing services to taxonomists for standard genome sequencing and annotation.</title>
        <authorList>
            <consortium name="The Broad Institute Genomics Platform"/>
            <consortium name="The Broad Institute Genome Sequencing Center for Infectious Disease"/>
            <person name="Wu L."/>
            <person name="Ma J."/>
        </authorList>
    </citation>
    <scope>NUCLEOTIDE SEQUENCE [LARGE SCALE GENOMIC DNA]</scope>
    <source>
        <strain evidence="6">JCM 14234</strain>
    </source>
</reference>
<keyword evidence="6" id="KW-1185">Reference proteome</keyword>
<name>A0ABP6L6Y1_9ACTN</name>
<dbReference type="Pfam" id="PF01022">
    <property type="entry name" value="HTH_5"/>
    <property type="match status" value="1"/>
</dbReference>
<accession>A0ABP6L6Y1</accession>
<gene>
    <name evidence="5" type="ORF">GCM10010528_14250</name>
</gene>
<evidence type="ECO:0000256" key="1">
    <source>
        <dbReference type="ARBA" id="ARBA00023015"/>
    </source>
</evidence>
<protein>
    <recommendedName>
        <fullName evidence="4">HTH arsR-type domain-containing protein</fullName>
    </recommendedName>
</protein>
<dbReference type="Gene3D" id="1.10.10.10">
    <property type="entry name" value="Winged helix-like DNA-binding domain superfamily/Winged helix DNA-binding domain"/>
    <property type="match status" value="1"/>
</dbReference>
<dbReference type="EMBL" id="BAAAVS010000021">
    <property type="protein sequence ID" value="GAA3034562.1"/>
    <property type="molecule type" value="Genomic_DNA"/>
</dbReference>
<dbReference type="PANTHER" id="PTHR43132:SF6">
    <property type="entry name" value="HTH-TYPE TRANSCRIPTIONAL REPRESSOR CZRA"/>
    <property type="match status" value="1"/>
</dbReference>
<dbReference type="InterPro" id="IPR051011">
    <property type="entry name" value="Metal_resp_trans_reg"/>
</dbReference>
<evidence type="ECO:0000313" key="5">
    <source>
        <dbReference type="EMBL" id="GAA3034562.1"/>
    </source>
</evidence>
<dbReference type="SUPFAM" id="SSF46785">
    <property type="entry name" value="Winged helix' DNA-binding domain"/>
    <property type="match status" value="1"/>
</dbReference>
<evidence type="ECO:0000256" key="2">
    <source>
        <dbReference type="ARBA" id="ARBA00023125"/>
    </source>
</evidence>
<dbReference type="InterPro" id="IPR036390">
    <property type="entry name" value="WH_DNA-bd_sf"/>
</dbReference>
<proteinExistence type="predicted"/>
<evidence type="ECO:0000259" key="4">
    <source>
        <dbReference type="PROSITE" id="PS50987"/>
    </source>
</evidence>
<dbReference type="PANTHER" id="PTHR43132">
    <property type="entry name" value="ARSENICAL RESISTANCE OPERON REPRESSOR ARSR-RELATED"/>
    <property type="match status" value="1"/>
</dbReference>
<dbReference type="NCBIfam" id="NF033788">
    <property type="entry name" value="HTH_metalloreg"/>
    <property type="match status" value="1"/>
</dbReference>
<keyword evidence="2" id="KW-0238">DNA-binding</keyword>
<keyword evidence="3" id="KW-0804">Transcription</keyword>
<organism evidence="5 6">
    <name type="scientific">Gordonia defluvii</name>
    <dbReference type="NCBI Taxonomy" id="283718"/>
    <lineage>
        <taxon>Bacteria</taxon>
        <taxon>Bacillati</taxon>
        <taxon>Actinomycetota</taxon>
        <taxon>Actinomycetes</taxon>
        <taxon>Mycobacteriales</taxon>
        <taxon>Gordoniaceae</taxon>
        <taxon>Gordonia</taxon>
    </lineage>
</organism>
<dbReference type="PRINTS" id="PR00778">
    <property type="entry name" value="HTHARSR"/>
</dbReference>
<evidence type="ECO:0000256" key="3">
    <source>
        <dbReference type="ARBA" id="ARBA00023163"/>
    </source>
</evidence>
<evidence type="ECO:0000313" key="6">
    <source>
        <dbReference type="Proteomes" id="UP001501035"/>
    </source>
</evidence>
<dbReference type="Proteomes" id="UP001501035">
    <property type="component" value="Unassembled WGS sequence"/>
</dbReference>
<dbReference type="CDD" id="cd00090">
    <property type="entry name" value="HTH_ARSR"/>
    <property type="match status" value="1"/>
</dbReference>